<protein>
    <recommendedName>
        <fullName evidence="8">Protein-serine/threonine kinase</fullName>
        <ecNumber evidence="8">2.7.11.-</ecNumber>
    </recommendedName>
</protein>
<comment type="similarity">
    <text evidence="1 8">Belongs to the PDK/BCKDK protein kinase family.</text>
</comment>
<dbReference type="GO" id="GO:0004740">
    <property type="term" value="F:pyruvate dehydrogenase (acetyl-transferring) kinase activity"/>
    <property type="evidence" value="ECO:0007669"/>
    <property type="project" value="UniProtKB-EC"/>
</dbReference>
<dbReference type="InterPro" id="IPR036890">
    <property type="entry name" value="HATPase_C_sf"/>
</dbReference>
<keyword evidence="4 8" id="KW-0418">Kinase</keyword>
<evidence type="ECO:0000259" key="9">
    <source>
        <dbReference type="Pfam" id="PF10436"/>
    </source>
</evidence>
<dbReference type="PANTHER" id="PTHR11947:SF3">
    <property type="entry name" value="[PYRUVATE DEHYDROGENASE (ACETYL-TRANSFERRING)] KINASE, MITOCHONDRIAL"/>
    <property type="match status" value="1"/>
</dbReference>
<dbReference type="SUPFAM" id="SSF55874">
    <property type="entry name" value="ATPase domain of HSP90 chaperone/DNA topoisomerase II/histidine kinase"/>
    <property type="match status" value="1"/>
</dbReference>
<dbReference type="EC" id="2.7.11.-" evidence="8"/>
<keyword evidence="2 8" id="KW-0808">Transferase</keyword>
<feature type="non-terminal residue" evidence="10">
    <location>
        <position position="448"/>
    </location>
</feature>
<proteinExistence type="inferred from homology"/>
<dbReference type="Pfam" id="PF10436">
    <property type="entry name" value="BCDHK_Adom3"/>
    <property type="match status" value="1"/>
</dbReference>
<comment type="subcellular location">
    <subcellularLocation>
        <location evidence="8">Mitochondrion matrix</location>
    </subcellularLocation>
</comment>
<accession>A0A9W8B2N5</accession>
<evidence type="ECO:0000256" key="5">
    <source>
        <dbReference type="ARBA" id="ARBA00022840"/>
    </source>
</evidence>
<evidence type="ECO:0000256" key="8">
    <source>
        <dbReference type="RuleBase" id="RU366032"/>
    </source>
</evidence>
<sequence>MPTPSRLLRAIPKDPWEVISKAKFTKLSLDHIYSFARYAEAPQHRTTALTVSAQFLHRELPVRLYQNLKLLQSPRWQRLILASPALQRLGDRYAKDIQLLTTLDVPIPSTSVAQLHDTLKIIRRRTRHHVELARLGLTEASAALQSCVNGPDGRTATPPRPHYPWNTLRRSLRVDQFFEHLYTLNLANQFLISEQIALADCGSNLVTDIQPIQVAQHTIDEVLRTARDLMASYGIHGVAPPEIHILAPPTLNATLYIEPCLRNILFTILLKAVTATISHHHHQVHVHNLGVANGSGKATNHYPAVTLTVVEGTEDISFKVSDEGGGMSLSKMQDVWRHTYRANLAGPSLQLPTNPSAAPSPTAPCQLSPPAAVELPRCQLFGEPLNLPTARLMARYFGGDINHVSMEGRGTDTYLHILRRKCFMETVPDTALMTWEPTKSQYPQADEI</sequence>
<name>A0A9W8B2N5_9FUNG</name>
<comment type="catalytic activity">
    <reaction evidence="7">
        <text>L-seryl-[pyruvate dehydrogenase E1 alpha subunit] + ATP = O-phospho-L-seryl-[pyruvate dehydrogenase E1 alpha subunit] + ADP + H(+)</text>
        <dbReference type="Rhea" id="RHEA:23052"/>
        <dbReference type="Rhea" id="RHEA-COMP:13689"/>
        <dbReference type="Rhea" id="RHEA-COMP:13690"/>
        <dbReference type="ChEBI" id="CHEBI:15378"/>
        <dbReference type="ChEBI" id="CHEBI:29999"/>
        <dbReference type="ChEBI" id="CHEBI:30616"/>
        <dbReference type="ChEBI" id="CHEBI:83421"/>
        <dbReference type="ChEBI" id="CHEBI:456216"/>
        <dbReference type="EC" id="2.7.11.2"/>
    </reaction>
</comment>
<dbReference type="Proteomes" id="UP001151582">
    <property type="component" value="Unassembled WGS sequence"/>
</dbReference>
<gene>
    <name evidence="10" type="primary">PDK2_2</name>
    <name evidence="10" type="ORF">H4R34_005575</name>
</gene>
<dbReference type="InterPro" id="IPR039028">
    <property type="entry name" value="BCKD/PDK"/>
</dbReference>
<evidence type="ECO:0000313" key="10">
    <source>
        <dbReference type="EMBL" id="KAJ1971943.1"/>
    </source>
</evidence>
<dbReference type="OrthoDB" id="241648at2759"/>
<dbReference type="InterPro" id="IPR036784">
    <property type="entry name" value="AK/P_DHK_N_sf"/>
</dbReference>
<keyword evidence="3 8" id="KW-0547">Nucleotide-binding</keyword>
<keyword evidence="11" id="KW-1185">Reference proteome</keyword>
<evidence type="ECO:0000256" key="6">
    <source>
        <dbReference type="ARBA" id="ARBA00023128"/>
    </source>
</evidence>
<evidence type="ECO:0000256" key="3">
    <source>
        <dbReference type="ARBA" id="ARBA00022741"/>
    </source>
</evidence>
<dbReference type="GO" id="GO:0010906">
    <property type="term" value="P:regulation of glucose metabolic process"/>
    <property type="evidence" value="ECO:0007669"/>
    <property type="project" value="TreeGrafter"/>
</dbReference>
<keyword evidence="5 8" id="KW-0067">ATP-binding</keyword>
<dbReference type="GO" id="GO:0005759">
    <property type="term" value="C:mitochondrial matrix"/>
    <property type="evidence" value="ECO:0007669"/>
    <property type="project" value="UniProtKB-SubCell"/>
</dbReference>
<evidence type="ECO:0000256" key="7">
    <source>
        <dbReference type="ARBA" id="ARBA00048201"/>
    </source>
</evidence>
<dbReference type="InterPro" id="IPR018955">
    <property type="entry name" value="BCDHK/PDK_N"/>
</dbReference>
<dbReference type="GO" id="GO:0005524">
    <property type="term" value="F:ATP binding"/>
    <property type="evidence" value="ECO:0007669"/>
    <property type="project" value="UniProtKB-UniRule"/>
</dbReference>
<evidence type="ECO:0000256" key="2">
    <source>
        <dbReference type="ARBA" id="ARBA00022679"/>
    </source>
</evidence>
<organism evidence="10 11">
    <name type="scientific">Dimargaris verticillata</name>
    <dbReference type="NCBI Taxonomy" id="2761393"/>
    <lineage>
        <taxon>Eukaryota</taxon>
        <taxon>Fungi</taxon>
        <taxon>Fungi incertae sedis</taxon>
        <taxon>Zoopagomycota</taxon>
        <taxon>Kickxellomycotina</taxon>
        <taxon>Dimargaritomycetes</taxon>
        <taxon>Dimargaritales</taxon>
        <taxon>Dimargaritaceae</taxon>
        <taxon>Dimargaris</taxon>
    </lineage>
</organism>
<feature type="domain" description="Branched-chain alpha-ketoacid dehydrogenase kinase/Pyruvate dehydrogenase kinase N-terminal" evidence="9">
    <location>
        <begin position="27"/>
        <end position="200"/>
    </location>
</feature>
<dbReference type="Gene3D" id="3.30.565.10">
    <property type="entry name" value="Histidine kinase-like ATPase, C-terminal domain"/>
    <property type="match status" value="1"/>
</dbReference>
<comment type="caution">
    <text evidence="10">The sequence shown here is derived from an EMBL/GenBank/DDBJ whole genome shotgun (WGS) entry which is preliminary data.</text>
</comment>
<evidence type="ECO:0000313" key="11">
    <source>
        <dbReference type="Proteomes" id="UP001151582"/>
    </source>
</evidence>
<dbReference type="PANTHER" id="PTHR11947">
    <property type="entry name" value="PYRUVATE DEHYDROGENASE KINASE"/>
    <property type="match status" value="1"/>
</dbReference>
<dbReference type="SUPFAM" id="SSF69012">
    <property type="entry name" value="alpha-ketoacid dehydrogenase kinase, N-terminal domain"/>
    <property type="match status" value="1"/>
</dbReference>
<dbReference type="AlphaFoldDB" id="A0A9W8B2N5"/>
<evidence type="ECO:0000256" key="1">
    <source>
        <dbReference type="ARBA" id="ARBA00006155"/>
    </source>
</evidence>
<evidence type="ECO:0000256" key="4">
    <source>
        <dbReference type="ARBA" id="ARBA00022777"/>
    </source>
</evidence>
<reference evidence="10" key="1">
    <citation type="submission" date="2022-07" db="EMBL/GenBank/DDBJ databases">
        <title>Phylogenomic reconstructions and comparative analyses of Kickxellomycotina fungi.</title>
        <authorList>
            <person name="Reynolds N.K."/>
            <person name="Stajich J.E."/>
            <person name="Barry K."/>
            <person name="Grigoriev I.V."/>
            <person name="Crous P."/>
            <person name="Smith M.E."/>
        </authorList>
    </citation>
    <scope>NUCLEOTIDE SEQUENCE</scope>
    <source>
        <strain evidence="10">RSA 567</strain>
    </source>
</reference>
<dbReference type="Gene3D" id="1.20.140.20">
    <property type="entry name" value="Alpha-ketoacid/pyruvate dehydrogenase kinase, N-terminal domain"/>
    <property type="match status" value="1"/>
</dbReference>
<keyword evidence="6 8" id="KW-0496">Mitochondrion</keyword>
<dbReference type="EMBL" id="JANBQB010001195">
    <property type="protein sequence ID" value="KAJ1971943.1"/>
    <property type="molecule type" value="Genomic_DNA"/>
</dbReference>